<proteinExistence type="predicted"/>
<dbReference type="EMBL" id="RMBX01000017">
    <property type="protein sequence ID" value="RPD38169.1"/>
    <property type="molecule type" value="Genomic_DNA"/>
</dbReference>
<keyword evidence="1" id="KW-0472">Membrane</keyword>
<feature type="transmembrane region" description="Helical" evidence="1">
    <location>
        <begin position="6"/>
        <end position="37"/>
    </location>
</feature>
<name>A0A3N4MEM7_9BACT</name>
<dbReference type="OrthoDB" id="965650at2"/>
<evidence type="ECO:0000313" key="2">
    <source>
        <dbReference type="EMBL" id="RPD38169.1"/>
    </source>
</evidence>
<keyword evidence="3" id="KW-1185">Reference proteome</keyword>
<accession>A0A3N4MEM7</accession>
<sequence>MRFVLALILTIILGYILGLFLDWWSISLAAFIVALFWQQSPGRAFGSGFLAVFLLWGTLALVIDVRNEHILSARMSELILKTGLPVVMILITGVIGGLVGGVSALSASVLRPAKRSR</sequence>
<dbReference type="RefSeq" id="WP_120515966.1">
    <property type="nucleotide sequence ID" value="NZ_QXZY01000004.1"/>
</dbReference>
<gene>
    <name evidence="2" type="ORF">EG028_26275</name>
</gene>
<dbReference type="AlphaFoldDB" id="A0A3N4MEM7"/>
<feature type="transmembrane region" description="Helical" evidence="1">
    <location>
        <begin position="83"/>
        <end position="110"/>
    </location>
</feature>
<dbReference type="Proteomes" id="UP000279089">
    <property type="component" value="Unassembled WGS sequence"/>
</dbReference>
<evidence type="ECO:0000313" key="3">
    <source>
        <dbReference type="Proteomes" id="UP000279089"/>
    </source>
</evidence>
<comment type="caution">
    <text evidence="2">The sequence shown here is derived from an EMBL/GenBank/DDBJ whole genome shotgun (WGS) entry which is preliminary data.</text>
</comment>
<organism evidence="2 3">
    <name type="scientific">Chitinophaga barathri</name>
    <dbReference type="NCBI Taxonomy" id="1647451"/>
    <lineage>
        <taxon>Bacteria</taxon>
        <taxon>Pseudomonadati</taxon>
        <taxon>Bacteroidota</taxon>
        <taxon>Chitinophagia</taxon>
        <taxon>Chitinophagales</taxon>
        <taxon>Chitinophagaceae</taxon>
        <taxon>Chitinophaga</taxon>
    </lineage>
</organism>
<keyword evidence="1" id="KW-1133">Transmembrane helix</keyword>
<evidence type="ECO:0000256" key="1">
    <source>
        <dbReference type="SAM" id="Phobius"/>
    </source>
</evidence>
<reference evidence="3" key="1">
    <citation type="submission" date="2018-11" db="EMBL/GenBank/DDBJ databases">
        <title>Chitinophaga lutea sp.nov., isolate from arsenic contaminated soil.</title>
        <authorList>
            <person name="Zong Y."/>
        </authorList>
    </citation>
    <scope>NUCLEOTIDE SEQUENCE [LARGE SCALE GENOMIC DNA]</scope>
    <source>
        <strain evidence="3">YLT18</strain>
    </source>
</reference>
<keyword evidence="1" id="KW-0812">Transmembrane</keyword>
<feature type="transmembrane region" description="Helical" evidence="1">
    <location>
        <begin position="44"/>
        <end position="63"/>
    </location>
</feature>
<protein>
    <submittedName>
        <fullName evidence="2">Uncharacterized protein</fullName>
    </submittedName>
</protein>